<dbReference type="PROSITE" id="PS50937">
    <property type="entry name" value="HTH_MERR_2"/>
    <property type="match status" value="1"/>
</dbReference>
<evidence type="ECO:0000313" key="7">
    <source>
        <dbReference type="EMBL" id="BAO44897.1"/>
    </source>
</evidence>
<dbReference type="InterPro" id="IPR009061">
    <property type="entry name" value="DNA-bd_dom_put_sf"/>
</dbReference>
<keyword evidence="1" id="KW-0678">Repressor</keyword>
<keyword evidence="2" id="KW-0805">Transcription regulation</keyword>
<dbReference type="GO" id="GO:0003677">
    <property type="term" value="F:DNA binding"/>
    <property type="evidence" value="ECO:0007669"/>
    <property type="project" value="UniProtKB-KW"/>
</dbReference>
<evidence type="ECO:0000256" key="1">
    <source>
        <dbReference type="ARBA" id="ARBA00022491"/>
    </source>
</evidence>
<dbReference type="AlphaFoldDB" id="A0A7U6GJR2"/>
<dbReference type="InterPro" id="IPR000551">
    <property type="entry name" value="MerR-type_HTH_dom"/>
</dbReference>
<keyword evidence="4" id="KW-0804">Transcription</keyword>
<dbReference type="OrthoDB" id="9808480at2"/>
<evidence type="ECO:0000256" key="4">
    <source>
        <dbReference type="ARBA" id="ARBA00023163"/>
    </source>
</evidence>
<dbReference type="Proteomes" id="UP000031631">
    <property type="component" value="Chromosome"/>
</dbReference>
<evidence type="ECO:0000259" key="6">
    <source>
        <dbReference type="PROSITE" id="PS50937"/>
    </source>
</evidence>
<evidence type="ECO:0000256" key="5">
    <source>
        <dbReference type="SAM" id="Coils"/>
    </source>
</evidence>
<gene>
    <name evidence="7" type="ORF">TBH_C1982</name>
</gene>
<dbReference type="SMART" id="SM00422">
    <property type="entry name" value="HTH_MERR"/>
    <property type="match status" value="1"/>
</dbReference>
<keyword evidence="8" id="KW-1185">Reference proteome</keyword>
<evidence type="ECO:0000256" key="2">
    <source>
        <dbReference type="ARBA" id="ARBA00023015"/>
    </source>
</evidence>
<accession>A0A7U6GJR2</accession>
<feature type="domain" description="HTH merR-type" evidence="6">
    <location>
        <begin position="4"/>
        <end position="73"/>
    </location>
</feature>
<keyword evidence="3" id="KW-0238">DNA-binding</keyword>
<evidence type="ECO:0000256" key="3">
    <source>
        <dbReference type="ARBA" id="ARBA00023125"/>
    </source>
</evidence>
<protein>
    <submittedName>
        <fullName evidence="7">MerR family transcriptional regulator mercuric resistance operon regulatory protein</fullName>
    </submittedName>
</protein>
<feature type="coiled-coil region" evidence="5">
    <location>
        <begin position="75"/>
        <end position="112"/>
    </location>
</feature>
<reference evidence="7 8" key="1">
    <citation type="journal article" date="2014" name="PLoS ONE">
        <title>Physiological and genomic features of a novel sulfur-oxidizing gammaproteobacterium belonging to a previously uncultivated symbiotic lineage isolated from a hydrothermal vent.</title>
        <authorList>
            <person name="Nunoura T."/>
            <person name="Takaki Y."/>
            <person name="Kazama H."/>
            <person name="Kakuta J."/>
            <person name="Shimamura S."/>
            <person name="Makita H."/>
            <person name="Hirai M."/>
            <person name="Miyazaki M."/>
            <person name="Takai K."/>
        </authorList>
    </citation>
    <scope>NUCLEOTIDE SEQUENCE [LARGE SCALE GENOMIC DNA]</scope>
    <source>
        <strain evidence="7 8">Hiromi1</strain>
    </source>
</reference>
<dbReference type="Gene3D" id="1.10.1660.10">
    <property type="match status" value="1"/>
</dbReference>
<dbReference type="Pfam" id="PF13411">
    <property type="entry name" value="MerR_1"/>
    <property type="match status" value="1"/>
</dbReference>
<dbReference type="EMBL" id="AP012273">
    <property type="protein sequence ID" value="BAO44897.1"/>
    <property type="molecule type" value="Genomic_DNA"/>
</dbReference>
<dbReference type="PROSITE" id="PS00552">
    <property type="entry name" value="HTH_MERR_1"/>
    <property type="match status" value="1"/>
</dbReference>
<proteinExistence type="predicted"/>
<dbReference type="SUPFAM" id="SSF46955">
    <property type="entry name" value="Putative DNA-binding domain"/>
    <property type="match status" value="1"/>
</dbReference>
<dbReference type="KEGG" id="tbn:TBH_C1982"/>
<dbReference type="PANTHER" id="PTHR30204:SF69">
    <property type="entry name" value="MERR-FAMILY TRANSCRIPTIONAL REGULATOR"/>
    <property type="match status" value="1"/>
</dbReference>
<organism evidence="7 8">
    <name type="scientific">Thiolapillus brandeum</name>
    <dbReference type="NCBI Taxonomy" id="1076588"/>
    <lineage>
        <taxon>Bacteria</taxon>
        <taxon>Pseudomonadati</taxon>
        <taxon>Pseudomonadota</taxon>
        <taxon>Gammaproteobacteria</taxon>
        <taxon>Chromatiales</taxon>
        <taxon>Sedimenticolaceae</taxon>
        <taxon>Thiolapillus</taxon>
    </lineage>
</organism>
<evidence type="ECO:0000313" key="8">
    <source>
        <dbReference type="Proteomes" id="UP000031631"/>
    </source>
</evidence>
<dbReference type="PRINTS" id="PR00040">
    <property type="entry name" value="HTHMERR"/>
</dbReference>
<dbReference type="RefSeq" id="WP_041068143.1">
    <property type="nucleotide sequence ID" value="NZ_AP012273.1"/>
</dbReference>
<dbReference type="PANTHER" id="PTHR30204">
    <property type="entry name" value="REDOX-CYCLING DRUG-SENSING TRANSCRIPTIONAL ACTIVATOR SOXR"/>
    <property type="match status" value="1"/>
</dbReference>
<name>A0A7U6GJR2_9GAMM</name>
<sequence length="131" mass="14687">MSTALTIGHLARQAGVNRETIRYYQRIGLLQEPAKPSTGFRVYPNEYIDRVRFIKRAQQLGFSLGEIADLLDLGNQNCTNMRRQAEEKKAQIAAQIKDLEALQAVLDRLIDACHQGDARHCPIADALKGKP</sequence>
<keyword evidence="5" id="KW-0175">Coiled coil</keyword>
<dbReference type="InterPro" id="IPR047057">
    <property type="entry name" value="MerR_fam"/>
</dbReference>
<dbReference type="GO" id="GO:0003700">
    <property type="term" value="F:DNA-binding transcription factor activity"/>
    <property type="evidence" value="ECO:0007669"/>
    <property type="project" value="InterPro"/>
</dbReference>